<feature type="transmembrane region" description="Helical" evidence="7">
    <location>
        <begin position="34"/>
        <end position="52"/>
    </location>
</feature>
<reference evidence="8 9" key="1">
    <citation type="submission" date="2014-06" db="EMBL/GenBank/DDBJ databases">
        <title>Draft genome sequence of iron oxidizing acidophile Leptospirillum ferriphilum DSM14647.</title>
        <authorList>
            <person name="Cardenas J.P."/>
            <person name="Lazcano M."/>
            <person name="Ossandon F.J."/>
            <person name="Corbett M."/>
            <person name="Holmes D.S."/>
            <person name="Watkin E."/>
        </authorList>
    </citation>
    <scope>NUCLEOTIDE SEQUENCE [LARGE SCALE GENOMIC DNA]</scope>
    <source>
        <strain evidence="8 9">DSM 14647</strain>
    </source>
</reference>
<feature type="transmembrane region" description="Helical" evidence="7">
    <location>
        <begin position="238"/>
        <end position="268"/>
    </location>
</feature>
<dbReference type="NCBIfam" id="TIGR00374">
    <property type="entry name" value="flippase-like domain"/>
    <property type="match status" value="1"/>
</dbReference>
<keyword evidence="3 7" id="KW-0812">Transmembrane</keyword>
<dbReference type="PANTHER" id="PTHR39087:SF2">
    <property type="entry name" value="UPF0104 MEMBRANE PROTEIN MJ1595"/>
    <property type="match status" value="1"/>
</dbReference>
<accession>A0A094WA88</accession>
<evidence type="ECO:0000256" key="1">
    <source>
        <dbReference type="ARBA" id="ARBA00004651"/>
    </source>
</evidence>
<feature type="region of interest" description="Disordered" evidence="6">
    <location>
        <begin position="315"/>
        <end position="339"/>
    </location>
</feature>
<evidence type="ECO:0000313" key="8">
    <source>
        <dbReference type="EMBL" id="KGA92532.1"/>
    </source>
</evidence>
<proteinExistence type="predicted"/>
<dbReference type="Pfam" id="PF03706">
    <property type="entry name" value="LPG_synthase_TM"/>
    <property type="match status" value="1"/>
</dbReference>
<evidence type="ECO:0000313" key="9">
    <source>
        <dbReference type="Proteomes" id="UP000029452"/>
    </source>
</evidence>
<feature type="transmembrane region" description="Helical" evidence="7">
    <location>
        <begin position="101"/>
        <end position="130"/>
    </location>
</feature>
<evidence type="ECO:0000256" key="3">
    <source>
        <dbReference type="ARBA" id="ARBA00022692"/>
    </source>
</evidence>
<evidence type="ECO:0000256" key="7">
    <source>
        <dbReference type="SAM" id="Phobius"/>
    </source>
</evidence>
<evidence type="ECO:0000256" key="6">
    <source>
        <dbReference type="SAM" id="MobiDB-lite"/>
    </source>
</evidence>
<keyword evidence="2" id="KW-1003">Cell membrane</keyword>
<dbReference type="AlphaFoldDB" id="A0A094WA88"/>
<dbReference type="EMBL" id="JPGK01000017">
    <property type="protein sequence ID" value="KGA92532.1"/>
    <property type="molecule type" value="Genomic_DNA"/>
</dbReference>
<evidence type="ECO:0000256" key="2">
    <source>
        <dbReference type="ARBA" id="ARBA00022475"/>
    </source>
</evidence>
<dbReference type="Proteomes" id="UP000029452">
    <property type="component" value="Unassembled WGS sequence"/>
</dbReference>
<feature type="compositionally biased region" description="Polar residues" evidence="6">
    <location>
        <begin position="329"/>
        <end position="339"/>
    </location>
</feature>
<organism evidence="8 9">
    <name type="scientific">Leptospirillum ferriphilum</name>
    <dbReference type="NCBI Taxonomy" id="178606"/>
    <lineage>
        <taxon>Bacteria</taxon>
        <taxon>Pseudomonadati</taxon>
        <taxon>Nitrospirota</taxon>
        <taxon>Nitrospiria</taxon>
        <taxon>Nitrospirales</taxon>
        <taxon>Nitrospiraceae</taxon>
        <taxon>Leptospirillum</taxon>
    </lineage>
</organism>
<name>A0A094WA88_9BACT</name>
<evidence type="ECO:0008006" key="10">
    <source>
        <dbReference type="Google" id="ProtNLM"/>
    </source>
</evidence>
<keyword evidence="4 7" id="KW-1133">Transmembrane helix</keyword>
<dbReference type="PATRIC" id="fig|178606.4.peg.2717"/>
<dbReference type="PANTHER" id="PTHR39087">
    <property type="entry name" value="UPF0104 MEMBRANE PROTEIN MJ1595"/>
    <property type="match status" value="1"/>
</dbReference>
<protein>
    <recommendedName>
        <fullName evidence="10">Flippase-like domain-containing protein</fullName>
    </recommendedName>
</protein>
<dbReference type="GO" id="GO:0005886">
    <property type="term" value="C:plasma membrane"/>
    <property type="evidence" value="ECO:0007669"/>
    <property type="project" value="UniProtKB-SubCell"/>
</dbReference>
<sequence length="339" mass="38192">MFGVLVSILALWFSFRNANPALLVHLLWKGHYGWVLPILIFMNLSFLVRAFFWRTTLSVTKRVSPAHLYGSILVGYMGNNILPFRGGEVVRLMYTRKLEKIGSAVLLSTIFLERFFDVLLLTLVLLLFFFLHGSSGIGKKAIVLGISTTIVFFALVLVARYRTALIRFLKKRAGFDTTTVGGKIAATGEKLLHGLSILASPQKMAILFFLSFTVWGCTLFGCYFYLRIFDLDMHPVMMSLSLLLFTNLALVIPSSPGGIGVVQFATLYAMRLFGVRDEEALALSVVYQVVPFIFTTTLGWYFIHRQHMSLFDRKSSDTDEVPDFRAGQKNASPNQPKER</sequence>
<feature type="transmembrane region" description="Helical" evidence="7">
    <location>
        <begin position="142"/>
        <end position="161"/>
    </location>
</feature>
<dbReference type="InterPro" id="IPR022791">
    <property type="entry name" value="L-PG_synthase/AglD"/>
</dbReference>
<feature type="transmembrane region" description="Helical" evidence="7">
    <location>
        <begin position="205"/>
        <end position="226"/>
    </location>
</feature>
<feature type="transmembrane region" description="Helical" evidence="7">
    <location>
        <begin position="280"/>
        <end position="303"/>
    </location>
</feature>
<comment type="subcellular location">
    <subcellularLocation>
        <location evidence="1">Cell membrane</location>
        <topology evidence="1">Multi-pass membrane protein</topology>
    </subcellularLocation>
</comment>
<evidence type="ECO:0000256" key="5">
    <source>
        <dbReference type="ARBA" id="ARBA00023136"/>
    </source>
</evidence>
<evidence type="ECO:0000256" key="4">
    <source>
        <dbReference type="ARBA" id="ARBA00022989"/>
    </source>
</evidence>
<comment type="caution">
    <text evidence="8">The sequence shown here is derived from an EMBL/GenBank/DDBJ whole genome shotgun (WGS) entry which is preliminary data.</text>
</comment>
<gene>
    <name evidence="8" type="ORF">LptCag_0524</name>
</gene>
<keyword evidence="5 7" id="KW-0472">Membrane</keyword>